<evidence type="ECO:0000313" key="1">
    <source>
        <dbReference type="EMBL" id="KTT22329.1"/>
    </source>
</evidence>
<proteinExistence type="predicted"/>
<dbReference type="Proteomes" id="UP000072741">
    <property type="component" value="Unassembled WGS sequence"/>
</dbReference>
<name>A0A147GXS2_9BURK</name>
<accession>A0A147GXS2</accession>
<gene>
    <name evidence="1" type="ORF">NS331_09710</name>
</gene>
<sequence length="180" mass="19066">MPHEEMIDVYAVEGRFLHLVYSPRGGYEGVLIETDGVPTQFVFDKHDETAAQAFDGIAPGTRLTVEGSLRPASPKGDGEHVVYDFHRLSEAGGKPVAGAEHDGPAKGRVVRVNHAKHGAPNGVVLDSGDFVHLKPEGFAHLKLKVGDAVEADGPSHPLAGGRGRVIEAETVNGHPLPGKH</sequence>
<reference evidence="1 2" key="1">
    <citation type="journal article" date="2016" name="Front. Microbiol.">
        <title>Genomic Resource of Rice Seed Associated Bacteria.</title>
        <authorList>
            <person name="Midha S."/>
            <person name="Bansal K."/>
            <person name="Sharma S."/>
            <person name="Kumar N."/>
            <person name="Patil P.P."/>
            <person name="Chaudhry V."/>
            <person name="Patil P.B."/>
        </authorList>
    </citation>
    <scope>NUCLEOTIDE SEQUENCE [LARGE SCALE GENOMIC DNA]</scope>
    <source>
        <strain evidence="1 2">NS331</strain>
    </source>
</reference>
<protein>
    <submittedName>
        <fullName evidence="1">Uncharacterized protein</fullName>
    </submittedName>
</protein>
<dbReference type="RefSeq" id="WP_058641802.1">
    <property type="nucleotide sequence ID" value="NZ_LDSL01000058.1"/>
</dbReference>
<dbReference type="OrthoDB" id="8850091at2"/>
<comment type="caution">
    <text evidence="1">The sequence shown here is derived from an EMBL/GenBank/DDBJ whole genome shotgun (WGS) entry which is preliminary data.</text>
</comment>
<evidence type="ECO:0000313" key="2">
    <source>
        <dbReference type="Proteomes" id="UP000072741"/>
    </source>
</evidence>
<organism evidence="1 2">
    <name type="scientific">Pseudacidovorax intermedius</name>
    <dbReference type="NCBI Taxonomy" id="433924"/>
    <lineage>
        <taxon>Bacteria</taxon>
        <taxon>Pseudomonadati</taxon>
        <taxon>Pseudomonadota</taxon>
        <taxon>Betaproteobacteria</taxon>
        <taxon>Burkholderiales</taxon>
        <taxon>Comamonadaceae</taxon>
        <taxon>Pseudacidovorax</taxon>
    </lineage>
</organism>
<dbReference type="AlphaFoldDB" id="A0A147GXS2"/>
<dbReference type="EMBL" id="LDSL01000058">
    <property type="protein sequence ID" value="KTT22329.1"/>
    <property type="molecule type" value="Genomic_DNA"/>
</dbReference>
<keyword evidence="2" id="KW-1185">Reference proteome</keyword>